<evidence type="ECO:0000313" key="1">
    <source>
        <dbReference type="EMBL" id="EXJ56717.1"/>
    </source>
</evidence>
<protein>
    <submittedName>
        <fullName evidence="1">Uncharacterized protein</fullName>
    </submittedName>
</protein>
<dbReference type="GeneID" id="19181636"/>
<gene>
    <name evidence="1" type="ORF">A1O7_07061</name>
</gene>
<dbReference type="Proteomes" id="UP000019473">
    <property type="component" value="Unassembled WGS sequence"/>
</dbReference>
<organism evidence="1 2">
    <name type="scientific">Cladophialophora yegresii CBS 114405</name>
    <dbReference type="NCBI Taxonomy" id="1182544"/>
    <lineage>
        <taxon>Eukaryota</taxon>
        <taxon>Fungi</taxon>
        <taxon>Dikarya</taxon>
        <taxon>Ascomycota</taxon>
        <taxon>Pezizomycotina</taxon>
        <taxon>Eurotiomycetes</taxon>
        <taxon>Chaetothyriomycetidae</taxon>
        <taxon>Chaetothyriales</taxon>
        <taxon>Herpotrichiellaceae</taxon>
        <taxon>Cladophialophora</taxon>
    </lineage>
</organism>
<dbReference type="EMBL" id="AMGW01000005">
    <property type="protein sequence ID" value="EXJ56717.1"/>
    <property type="molecule type" value="Genomic_DNA"/>
</dbReference>
<accession>W9VLZ1</accession>
<sequence length="80" mass="9253">MLWMQSALPRLPSIGPLPRSRYLRKWHGLPQGRRVGRRFGPSVLEVSRFRPPKHRIQMSQLRAHISVPERLLSACCNGDL</sequence>
<evidence type="ECO:0000313" key="2">
    <source>
        <dbReference type="Proteomes" id="UP000019473"/>
    </source>
</evidence>
<dbReference type="RefSeq" id="XP_007759251.1">
    <property type="nucleotide sequence ID" value="XM_007761061.1"/>
</dbReference>
<proteinExistence type="predicted"/>
<reference evidence="1 2" key="1">
    <citation type="submission" date="2013-03" db="EMBL/GenBank/DDBJ databases">
        <title>The Genome Sequence of Cladophialophora yegresii CBS 114405.</title>
        <authorList>
            <consortium name="The Broad Institute Genomics Platform"/>
            <person name="Cuomo C."/>
            <person name="de Hoog S."/>
            <person name="Gorbushina A."/>
            <person name="Walker B."/>
            <person name="Young S.K."/>
            <person name="Zeng Q."/>
            <person name="Gargeya S."/>
            <person name="Fitzgerald M."/>
            <person name="Haas B."/>
            <person name="Abouelleil A."/>
            <person name="Allen A.W."/>
            <person name="Alvarado L."/>
            <person name="Arachchi H.M."/>
            <person name="Berlin A.M."/>
            <person name="Chapman S.B."/>
            <person name="Gainer-Dewar J."/>
            <person name="Goldberg J."/>
            <person name="Griggs A."/>
            <person name="Gujja S."/>
            <person name="Hansen M."/>
            <person name="Howarth C."/>
            <person name="Imamovic A."/>
            <person name="Ireland A."/>
            <person name="Larimer J."/>
            <person name="McCowan C."/>
            <person name="Murphy C."/>
            <person name="Pearson M."/>
            <person name="Poon T.W."/>
            <person name="Priest M."/>
            <person name="Roberts A."/>
            <person name="Saif S."/>
            <person name="Shea T."/>
            <person name="Sisk P."/>
            <person name="Sykes S."/>
            <person name="Wortman J."/>
            <person name="Nusbaum C."/>
            <person name="Birren B."/>
        </authorList>
    </citation>
    <scope>NUCLEOTIDE SEQUENCE [LARGE SCALE GENOMIC DNA]</scope>
    <source>
        <strain evidence="1 2">CBS 114405</strain>
    </source>
</reference>
<name>W9VLZ1_9EURO</name>
<keyword evidence="2" id="KW-1185">Reference proteome</keyword>
<dbReference type="AlphaFoldDB" id="W9VLZ1"/>
<dbReference type="VEuPathDB" id="FungiDB:A1O7_07061"/>
<comment type="caution">
    <text evidence="1">The sequence shown here is derived from an EMBL/GenBank/DDBJ whole genome shotgun (WGS) entry which is preliminary data.</text>
</comment>
<dbReference type="HOGENOM" id="CLU_2589564_0_0_1"/>